<dbReference type="GO" id="GO:0015232">
    <property type="term" value="F:heme transmembrane transporter activity"/>
    <property type="evidence" value="ECO:0007669"/>
    <property type="project" value="InterPro"/>
</dbReference>
<dbReference type="GO" id="GO:0020037">
    <property type="term" value="F:heme binding"/>
    <property type="evidence" value="ECO:0007669"/>
    <property type="project" value="InterPro"/>
</dbReference>
<dbReference type="EMBL" id="RBZW01000027">
    <property type="protein sequence ID" value="THE64736.1"/>
    <property type="molecule type" value="Genomic_DNA"/>
</dbReference>
<evidence type="ECO:0000313" key="7">
    <source>
        <dbReference type="Proteomes" id="UP000318864"/>
    </source>
</evidence>
<feature type="transmembrane region" description="Helical" evidence="3">
    <location>
        <begin position="187"/>
        <end position="208"/>
    </location>
</feature>
<dbReference type="GO" id="GO:0017004">
    <property type="term" value="P:cytochrome complex assembly"/>
    <property type="evidence" value="ECO:0007669"/>
    <property type="project" value="UniProtKB-KW"/>
</dbReference>
<feature type="transmembrane region" description="Helical" evidence="3">
    <location>
        <begin position="289"/>
        <end position="308"/>
    </location>
</feature>
<feature type="transmembrane region" description="Helical" evidence="3">
    <location>
        <begin position="99"/>
        <end position="117"/>
    </location>
</feature>
<keyword evidence="3" id="KW-1133">Transmembrane helix</keyword>
<evidence type="ECO:0000313" key="6">
    <source>
        <dbReference type="EMBL" id="THE64736.1"/>
    </source>
</evidence>
<feature type="domain" description="Cytochrome c assembly protein" evidence="4">
    <location>
        <begin position="93"/>
        <end position="311"/>
    </location>
</feature>
<dbReference type="PANTHER" id="PTHR43653:SF1">
    <property type="entry name" value="CYTOCHROME C-TYPE BIOGENESIS PROTEIN CCMF"/>
    <property type="match status" value="1"/>
</dbReference>
<name>A0A4S3TL06_9EURY</name>
<dbReference type="GO" id="GO:0016020">
    <property type="term" value="C:membrane"/>
    <property type="evidence" value="ECO:0007669"/>
    <property type="project" value="InterPro"/>
</dbReference>
<feature type="transmembrane region" description="Helical" evidence="3">
    <location>
        <begin position="328"/>
        <end position="349"/>
    </location>
</feature>
<feature type="transmembrane region" description="Helical" evidence="3">
    <location>
        <begin position="41"/>
        <end position="65"/>
    </location>
</feature>
<keyword evidence="3" id="KW-0812">Transmembrane</keyword>
<feature type="transmembrane region" description="Helical" evidence="3">
    <location>
        <begin position="129"/>
        <end position="148"/>
    </location>
</feature>
<feature type="transmembrane region" description="Helical" evidence="3">
    <location>
        <begin position="519"/>
        <end position="539"/>
    </location>
</feature>
<evidence type="ECO:0000256" key="3">
    <source>
        <dbReference type="SAM" id="Phobius"/>
    </source>
</evidence>
<accession>A0A4S3TL06</accession>
<dbReference type="PANTHER" id="PTHR43653">
    <property type="entry name" value="CYTOCHROME C ASSEMBLY PROTEIN-RELATED"/>
    <property type="match status" value="1"/>
</dbReference>
<dbReference type="InterPro" id="IPR032523">
    <property type="entry name" value="CcmF_C"/>
</dbReference>
<gene>
    <name evidence="6" type="ORF">D8Y22_11540</name>
</gene>
<feature type="transmembrane region" description="Helical" evidence="3">
    <location>
        <begin position="6"/>
        <end position="29"/>
    </location>
</feature>
<reference evidence="6 7" key="1">
    <citation type="submission" date="2018-10" db="EMBL/GenBank/DDBJ databases">
        <title>Natronolimnobius sp. XQ-INN 246 isolated from Inner Mongolia Autonomous Region of China.</title>
        <authorList>
            <person name="Xue Q."/>
        </authorList>
    </citation>
    <scope>NUCLEOTIDE SEQUENCE [LARGE SCALE GENOMIC DNA]</scope>
    <source>
        <strain evidence="6 7">XQ-INN 246</strain>
    </source>
</reference>
<evidence type="ECO:0000259" key="5">
    <source>
        <dbReference type="Pfam" id="PF16327"/>
    </source>
</evidence>
<proteinExistence type="inferred from homology"/>
<keyword evidence="7" id="KW-1185">Reference proteome</keyword>
<evidence type="ECO:0000256" key="2">
    <source>
        <dbReference type="ARBA" id="ARBA00022748"/>
    </source>
</evidence>
<feature type="domain" description="Cytochrome c-type biogenesis protein CcmF C-terminal" evidence="5">
    <location>
        <begin position="683"/>
        <end position="768"/>
    </location>
</feature>
<evidence type="ECO:0000256" key="1">
    <source>
        <dbReference type="ARBA" id="ARBA00009186"/>
    </source>
</evidence>
<organism evidence="6 7">
    <name type="scientific">Salinadaptatus halalkaliphilus</name>
    <dbReference type="NCBI Taxonomy" id="2419781"/>
    <lineage>
        <taxon>Archaea</taxon>
        <taxon>Methanobacteriati</taxon>
        <taxon>Methanobacteriota</taxon>
        <taxon>Stenosarchaea group</taxon>
        <taxon>Halobacteria</taxon>
        <taxon>Halobacteriales</taxon>
        <taxon>Natrialbaceae</taxon>
        <taxon>Salinadaptatus</taxon>
    </lineage>
</organism>
<feature type="transmembrane region" description="Helical" evidence="3">
    <location>
        <begin position="476"/>
        <end position="498"/>
    </location>
</feature>
<feature type="transmembrane region" description="Helical" evidence="3">
    <location>
        <begin position="369"/>
        <end position="392"/>
    </location>
</feature>
<dbReference type="PRINTS" id="PR01410">
    <property type="entry name" value="CCBIOGENESIS"/>
</dbReference>
<feature type="transmembrane region" description="Helical" evidence="3">
    <location>
        <begin position="228"/>
        <end position="253"/>
    </location>
</feature>
<keyword evidence="2" id="KW-0201">Cytochrome c-type biogenesis</keyword>
<comment type="similarity">
    <text evidence="1">Belongs to the CcmF/CycK/Ccl1/NrfE/CcsA family.</text>
</comment>
<dbReference type="OrthoDB" id="15291at2157"/>
<feature type="transmembrane region" description="Helical" evidence="3">
    <location>
        <begin position="412"/>
        <end position="430"/>
    </location>
</feature>
<feature type="transmembrane region" description="Helical" evidence="3">
    <location>
        <begin position="437"/>
        <end position="456"/>
    </location>
</feature>
<dbReference type="Pfam" id="PF16327">
    <property type="entry name" value="CcmF_C"/>
    <property type="match status" value="1"/>
</dbReference>
<dbReference type="AlphaFoldDB" id="A0A4S3TL06"/>
<comment type="caution">
    <text evidence="6">The sequence shown here is derived from an EMBL/GenBank/DDBJ whole genome shotgun (WGS) entry which is preliminary data.</text>
</comment>
<sequence length="780" mass="83915">MIPDTLTVGTLLIAIAAFASSVAGVLLLYSYLTRTDEFRHLILGASGVSTLALVVAHSYLTYLFVVGDYTYAYVWENSADYLSLLYRLTGVYANHEGSILLWATLTAIVATWTVYSSRFQGRGSRLVQAISLGIVAVFATMLVSQSPFTPIEAAFPDTPAGFVPPDGDGINPLLIDPWMAIHPPITFASYALLIVPFALGITHFVSLFRGEASVFDEWLESMVQWLRVSWLLLTAAIVFGGIWAYGVLGWGGFWSWDPVETAVLIPWLALTATLHAINRYGKTGEYPIFAPAAAALAFPLVIFATTVVRSGVFRSVHSFAAGGIGTGVLFLLAVTGTAAIALPVLYWLLEADETTTRSSDDAWITRRTVYHGAVLSFAVLAFISIWGLSFPVLRNAATGVEVSVGQDHYNLWSYPVVVFGLLAGGLYALLDLRRRRLAICTTAIVAIATILAAFVAPSSQWYLSDPSAHDPLVYRLVGNLSVLSIVPPAVFFASAWIARYVSRVRGVPDRAFQLRETGIVLVHVGGALLIVAISFVYLFSTAASVTIVGLDDAENDPEPIVEEVPDSEYTVAVTNYDTVEEPTIEEAARTPAEVLEVHEEASIVSGEITQTETIEGTAVAQLDGSDVWLASVDDDVPFEVGTEVIARGTVFGDDTAADDATAYVYTDSENAGTIDDPPRDVHTPRVISHEVDIDVYDGDDRVATGTIAEQEYLRSEMNTNDAVIERGVTGDTYVVGSITEGGASVSIDTYPLANQIWLGVAMMLAGLTAVTVADTRLQDG</sequence>
<evidence type="ECO:0000259" key="4">
    <source>
        <dbReference type="Pfam" id="PF01578"/>
    </source>
</evidence>
<protein>
    <submittedName>
        <fullName evidence="6">Cytochrome C biogenesis protein CcmF</fullName>
    </submittedName>
</protein>
<dbReference type="RefSeq" id="WP_141464846.1">
    <property type="nucleotide sequence ID" value="NZ_RBZW01000027.1"/>
</dbReference>
<feature type="transmembrane region" description="Helical" evidence="3">
    <location>
        <begin position="259"/>
        <end position="277"/>
    </location>
</feature>
<dbReference type="Pfam" id="PF01578">
    <property type="entry name" value="Cytochrom_C_asm"/>
    <property type="match status" value="1"/>
</dbReference>
<dbReference type="InterPro" id="IPR003567">
    <property type="entry name" value="Cyt_c_biogenesis"/>
</dbReference>
<keyword evidence="3" id="KW-0472">Membrane</keyword>
<dbReference type="InterPro" id="IPR002541">
    <property type="entry name" value="Cyt_c_assembly"/>
</dbReference>
<dbReference type="Proteomes" id="UP000318864">
    <property type="component" value="Unassembled WGS sequence"/>
</dbReference>